<dbReference type="Proteomes" id="UP001151582">
    <property type="component" value="Unassembled WGS sequence"/>
</dbReference>
<dbReference type="GO" id="GO:0005663">
    <property type="term" value="C:DNA replication factor C complex"/>
    <property type="evidence" value="ECO:0007669"/>
    <property type="project" value="TreeGrafter"/>
</dbReference>
<dbReference type="InterPro" id="IPR008921">
    <property type="entry name" value="DNA_pol3_clamp-load_cplx_C"/>
</dbReference>
<name>A0A9W8BC47_9FUNG</name>
<dbReference type="SUPFAM" id="SSF48019">
    <property type="entry name" value="post-AAA+ oligomerization domain-like"/>
    <property type="match status" value="1"/>
</dbReference>
<evidence type="ECO:0000256" key="3">
    <source>
        <dbReference type="ARBA" id="ARBA00022705"/>
    </source>
</evidence>
<dbReference type="GO" id="GO:0006281">
    <property type="term" value="P:DNA repair"/>
    <property type="evidence" value="ECO:0007669"/>
    <property type="project" value="UniProtKB-ARBA"/>
</dbReference>
<dbReference type="OrthoDB" id="761538at2759"/>
<dbReference type="Pfam" id="PF21960">
    <property type="entry name" value="RCF1-5-like_lid"/>
    <property type="match status" value="1"/>
</dbReference>
<dbReference type="EMBL" id="JANBQB010000005">
    <property type="protein sequence ID" value="KAJ1985068.1"/>
    <property type="molecule type" value="Genomic_DNA"/>
</dbReference>
<dbReference type="Gene3D" id="1.20.272.10">
    <property type="match status" value="1"/>
</dbReference>
<dbReference type="PANTHER" id="PTHR11669">
    <property type="entry name" value="REPLICATION FACTOR C / DNA POLYMERASE III GAMMA-TAU SUBUNIT"/>
    <property type="match status" value="1"/>
</dbReference>
<protein>
    <recommendedName>
        <fullName evidence="5">Replication factor C subunit 5</fullName>
    </recommendedName>
</protein>
<comment type="caution">
    <text evidence="7">The sequence shown here is derived from an EMBL/GenBank/DDBJ whole genome shotgun (WGS) entry which is preliminary data.</text>
</comment>
<dbReference type="Pfam" id="PF22534">
    <property type="entry name" value="RFC_C"/>
    <property type="match status" value="1"/>
</dbReference>
<dbReference type="AlphaFoldDB" id="A0A9W8BC47"/>
<evidence type="ECO:0000313" key="7">
    <source>
        <dbReference type="EMBL" id="KAJ1985068.1"/>
    </source>
</evidence>
<dbReference type="GO" id="GO:0031390">
    <property type="term" value="C:Ctf18 RFC-like complex"/>
    <property type="evidence" value="ECO:0007669"/>
    <property type="project" value="TreeGrafter"/>
</dbReference>
<dbReference type="FunFam" id="1.20.272.10:FF:000002">
    <property type="entry name" value="Replication factor C subunit 3"/>
    <property type="match status" value="1"/>
</dbReference>
<evidence type="ECO:0000259" key="6">
    <source>
        <dbReference type="SMART" id="SM00382"/>
    </source>
</evidence>
<organism evidence="7 8">
    <name type="scientific">Dimargaris verticillata</name>
    <dbReference type="NCBI Taxonomy" id="2761393"/>
    <lineage>
        <taxon>Eukaryota</taxon>
        <taxon>Fungi</taxon>
        <taxon>Fungi incertae sedis</taxon>
        <taxon>Zoopagomycota</taxon>
        <taxon>Kickxellomycotina</taxon>
        <taxon>Dimargaritomycetes</taxon>
        <taxon>Dimargaritales</taxon>
        <taxon>Dimargaritaceae</taxon>
        <taxon>Dimargaris</taxon>
    </lineage>
</organism>
<dbReference type="Gene3D" id="3.40.50.300">
    <property type="entry name" value="P-loop containing nucleotide triphosphate hydrolases"/>
    <property type="match status" value="1"/>
</dbReference>
<dbReference type="GO" id="GO:0031391">
    <property type="term" value="C:Elg1 RFC-like complex"/>
    <property type="evidence" value="ECO:0007669"/>
    <property type="project" value="TreeGrafter"/>
</dbReference>
<keyword evidence="4" id="KW-0539">Nucleus</keyword>
<dbReference type="GO" id="GO:0003677">
    <property type="term" value="F:DNA binding"/>
    <property type="evidence" value="ECO:0007669"/>
    <property type="project" value="InterPro"/>
</dbReference>
<sequence length="352" mass="40038">MSLWVDKYRPTALDKLSYHAGLSTNLKKLAASGDLPHLLVYGPSGAGKKTRIVATLREIYGPGVEKLKIDLRTFTTPSNRKIELHIVTSNYHLELNPSDVGIYDRIVIQDMIKEVAQTQQVDTNAQRKFKVVVINEADALSKEAQHALRRTMEKYMANIRIILCCNTTSKIIAPIRSRCLLLRVAAPSTDDITQALQAVAKKESLKLPHPLAQRIADASERNLRRAILMLETARVQQYPFSEDQAVPLADWQQFIKTIAQAMLQEQSPQRMQQVRNNLYELLTHCIPPSLVIKSLAFELINQVDQSLKTEISHQAAFYEHRLNSGQKPIFHLEAFVAKFMSIYKRFLMEMYG</sequence>
<dbReference type="FunFam" id="3.40.50.300:FF:000136">
    <property type="entry name" value="Replication factor C subunit 5"/>
    <property type="match status" value="1"/>
</dbReference>
<evidence type="ECO:0000256" key="1">
    <source>
        <dbReference type="ARBA" id="ARBA00004123"/>
    </source>
</evidence>
<comment type="similarity">
    <text evidence="2">Belongs to the activator 1 small subunits family.</text>
</comment>
<dbReference type="PANTHER" id="PTHR11669:SF1">
    <property type="entry name" value="REPLICATION FACTOR C SUBUNIT 3"/>
    <property type="match status" value="1"/>
</dbReference>
<reference evidence="7" key="1">
    <citation type="submission" date="2022-07" db="EMBL/GenBank/DDBJ databases">
        <title>Phylogenomic reconstructions and comparative analyses of Kickxellomycotina fungi.</title>
        <authorList>
            <person name="Reynolds N.K."/>
            <person name="Stajich J.E."/>
            <person name="Barry K."/>
            <person name="Grigoriev I.V."/>
            <person name="Crous P."/>
            <person name="Smith M.E."/>
        </authorList>
    </citation>
    <scope>NUCLEOTIDE SEQUENCE</scope>
    <source>
        <strain evidence="7">RSA 567</strain>
    </source>
</reference>
<dbReference type="GO" id="GO:0031389">
    <property type="term" value="C:Rad17 RFC-like complex"/>
    <property type="evidence" value="ECO:0007669"/>
    <property type="project" value="TreeGrafter"/>
</dbReference>
<evidence type="ECO:0000313" key="8">
    <source>
        <dbReference type="Proteomes" id="UP001151582"/>
    </source>
</evidence>
<proteinExistence type="inferred from homology"/>
<comment type="subcellular location">
    <subcellularLocation>
        <location evidence="1">Nucleus</location>
    </subcellularLocation>
</comment>
<dbReference type="InterPro" id="IPR027417">
    <property type="entry name" value="P-loop_NTPase"/>
</dbReference>
<evidence type="ECO:0000256" key="2">
    <source>
        <dbReference type="ARBA" id="ARBA00005378"/>
    </source>
</evidence>
<dbReference type="Pfam" id="PF13177">
    <property type="entry name" value="DNA_pol3_delta2"/>
    <property type="match status" value="1"/>
</dbReference>
<dbReference type="InterPro" id="IPR003593">
    <property type="entry name" value="AAA+_ATPase"/>
</dbReference>
<dbReference type="CDD" id="cd00009">
    <property type="entry name" value="AAA"/>
    <property type="match status" value="1"/>
</dbReference>
<dbReference type="InterPro" id="IPR050238">
    <property type="entry name" value="DNA_Rep/Repair_Clamp_Loader"/>
</dbReference>
<dbReference type="SUPFAM" id="SSF52540">
    <property type="entry name" value="P-loop containing nucleoside triphosphate hydrolases"/>
    <property type="match status" value="1"/>
</dbReference>
<dbReference type="Gene3D" id="1.10.8.60">
    <property type="match status" value="1"/>
</dbReference>
<accession>A0A9W8BC47</accession>
<evidence type="ECO:0000256" key="4">
    <source>
        <dbReference type="ARBA" id="ARBA00023242"/>
    </source>
</evidence>
<dbReference type="FunFam" id="1.10.8.60:FF:000030">
    <property type="entry name" value="replication factor C subunit 3"/>
    <property type="match status" value="1"/>
</dbReference>
<dbReference type="SMART" id="SM00382">
    <property type="entry name" value="AAA"/>
    <property type="match status" value="1"/>
</dbReference>
<gene>
    <name evidence="7" type="primary">RFC5</name>
    <name evidence="7" type="ORF">H4R34_000245</name>
</gene>
<keyword evidence="8" id="KW-1185">Reference proteome</keyword>
<evidence type="ECO:0000256" key="5">
    <source>
        <dbReference type="ARBA" id="ARBA00070185"/>
    </source>
</evidence>
<dbReference type="GO" id="GO:0006271">
    <property type="term" value="P:DNA strand elongation involved in DNA replication"/>
    <property type="evidence" value="ECO:0007669"/>
    <property type="project" value="UniProtKB-ARBA"/>
</dbReference>
<dbReference type="GO" id="GO:0003689">
    <property type="term" value="F:DNA clamp loader activity"/>
    <property type="evidence" value="ECO:0007669"/>
    <property type="project" value="TreeGrafter"/>
</dbReference>
<keyword evidence="3" id="KW-0235">DNA replication</keyword>
<feature type="domain" description="AAA+ ATPase" evidence="6">
    <location>
        <begin position="34"/>
        <end position="187"/>
    </location>
</feature>